<accession>A0A1X9MF87</accession>
<keyword evidence="2" id="KW-1185">Reference proteome</keyword>
<name>A0A1X9MF87_9BACI</name>
<evidence type="ECO:0000313" key="2">
    <source>
        <dbReference type="Proteomes" id="UP000193006"/>
    </source>
</evidence>
<reference evidence="1 2" key="1">
    <citation type="submission" date="2017-04" db="EMBL/GenBank/DDBJ databases">
        <title>Bacillus krulwichiae AM31D Genome sequencing and assembly.</title>
        <authorList>
            <person name="Krulwich T.A."/>
            <person name="Anastor L."/>
            <person name="Ehrlich R."/>
            <person name="Ehrlich G.D."/>
            <person name="Janto B."/>
        </authorList>
    </citation>
    <scope>NUCLEOTIDE SEQUENCE [LARGE SCALE GENOMIC DNA]</scope>
    <source>
        <strain evidence="1 2">AM31D</strain>
    </source>
</reference>
<gene>
    <name evidence="1" type="ORF">BkAM31D_20975</name>
</gene>
<dbReference type="AlphaFoldDB" id="A0A1X9MF87"/>
<evidence type="ECO:0000313" key="1">
    <source>
        <dbReference type="EMBL" id="ARK32115.1"/>
    </source>
</evidence>
<dbReference type="STRING" id="199441.BkAM31D_20975"/>
<dbReference type="EMBL" id="CP020814">
    <property type="protein sequence ID" value="ARK32115.1"/>
    <property type="molecule type" value="Genomic_DNA"/>
</dbReference>
<dbReference type="KEGG" id="bkw:BkAM31D_20975"/>
<organism evidence="1 2">
    <name type="scientific">Halalkalibacter krulwichiae</name>
    <dbReference type="NCBI Taxonomy" id="199441"/>
    <lineage>
        <taxon>Bacteria</taxon>
        <taxon>Bacillati</taxon>
        <taxon>Bacillota</taxon>
        <taxon>Bacilli</taxon>
        <taxon>Bacillales</taxon>
        <taxon>Bacillaceae</taxon>
        <taxon>Halalkalibacter</taxon>
    </lineage>
</organism>
<dbReference type="RefSeq" id="WP_066161058.1">
    <property type="nucleotide sequence ID" value="NZ_CP020814.1"/>
</dbReference>
<sequence length="124" mass="14545">MIERFSQDTLYQICSHCGTKNTIKLNYGLTVLFDNEKNEYSNLRLPQCECGSIEVLNMNIENEEFDYDEIEALNIPFKEIVHRKYVRDIILLHREDFKLKAKSVDSGGIVRIVEEDKANEIEEQ</sequence>
<protein>
    <submittedName>
        <fullName evidence="1">Uncharacterized protein</fullName>
    </submittedName>
</protein>
<dbReference type="Proteomes" id="UP000193006">
    <property type="component" value="Chromosome"/>
</dbReference>
<proteinExistence type="predicted"/>